<evidence type="ECO:0000256" key="1">
    <source>
        <dbReference type="ARBA" id="ARBA00022737"/>
    </source>
</evidence>
<protein>
    <submittedName>
        <fullName evidence="4">Uncharacterized protein</fullName>
    </submittedName>
</protein>
<dbReference type="InterPro" id="IPR002110">
    <property type="entry name" value="Ankyrin_rpt"/>
</dbReference>
<keyword evidence="2" id="KW-0040">ANK repeat</keyword>
<dbReference type="InterPro" id="IPR050889">
    <property type="entry name" value="Dendritic_Spine_Reg/Scaffold"/>
</dbReference>
<comment type="caution">
    <text evidence="4">The sequence shown here is derived from an EMBL/GenBank/DDBJ whole genome shotgun (WGS) entry which is preliminary data.</text>
</comment>
<reference evidence="4" key="1">
    <citation type="submission" date="2023-03" db="EMBL/GenBank/DDBJ databases">
        <title>Massive genome expansion in bonnet fungi (Mycena s.s.) driven by repeated elements and novel gene families across ecological guilds.</title>
        <authorList>
            <consortium name="Lawrence Berkeley National Laboratory"/>
            <person name="Harder C.B."/>
            <person name="Miyauchi S."/>
            <person name="Viragh M."/>
            <person name="Kuo A."/>
            <person name="Thoen E."/>
            <person name="Andreopoulos B."/>
            <person name="Lu D."/>
            <person name="Skrede I."/>
            <person name="Drula E."/>
            <person name="Henrissat B."/>
            <person name="Morin E."/>
            <person name="Kohler A."/>
            <person name="Barry K."/>
            <person name="LaButti K."/>
            <person name="Morin E."/>
            <person name="Salamov A."/>
            <person name="Lipzen A."/>
            <person name="Mereny Z."/>
            <person name="Hegedus B."/>
            <person name="Baldrian P."/>
            <person name="Stursova M."/>
            <person name="Weitz H."/>
            <person name="Taylor A."/>
            <person name="Grigoriev I.V."/>
            <person name="Nagy L.G."/>
            <person name="Martin F."/>
            <person name="Kauserud H."/>
        </authorList>
    </citation>
    <scope>NUCLEOTIDE SEQUENCE</scope>
    <source>
        <strain evidence="4">9144</strain>
    </source>
</reference>
<dbReference type="PANTHER" id="PTHR24166:SF48">
    <property type="entry name" value="PROTEIN VAPYRIN"/>
    <property type="match status" value="1"/>
</dbReference>
<dbReference type="SMART" id="SM00248">
    <property type="entry name" value="ANK"/>
    <property type="match status" value="2"/>
</dbReference>
<evidence type="ECO:0000313" key="4">
    <source>
        <dbReference type="EMBL" id="KAJ7200585.1"/>
    </source>
</evidence>
<keyword evidence="3" id="KW-0732">Signal</keyword>
<proteinExistence type="predicted"/>
<gene>
    <name evidence="4" type="ORF">GGX14DRAFT_659941</name>
</gene>
<dbReference type="Proteomes" id="UP001219525">
    <property type="component" value="Unassembled WGS sequence"/>
</dbReference>
<feature type="chain" id="PRO_5041926988" evidence="3">
    <location>
        <begin position="23"/>
        <end position="209"/>
    </location>
</feature>
<feature type="signal peptide" evidence="3">
    <location>
        <begin position="1"/>
        <end position="22"/>
    </location>
</feature>
<evidence type="ECO:0000313" key="5">
    <source>
        <dbReference type="Proteomes" id="UP001219525"/>
    </source>
</evidence>
<keyword evidence="1" id="KW-0677">Repeat</keyword>
<sequence>MALLSTLKLLALLALSFLQVHASPASCLYPNPDSCTSFIKCTVDAGLDIQSCLCLVFGLPDLSLPRDDKLKLKECAPNLPAGIPHPTFDLSAADHETTAKRGHENIVRALHELDADINARSHDKGQWTAMHVAAVHGHEKVVRALAHDLGADVNAQWTVMHIATAYGYEKVVCALHELQVGASRTATSRSRARLSIRLWHWIKSITYTA</sequence>
<dbReference type="EMBL" id="JARJCW010000062">
    <property type="protein sequence ID" value="KAJ7200585.1"/>
    <property type="molecule type" value="Genomic_DNA"/>
</dbReference>
<dbReference type="Pfam" id="PF12796">
    <property type="entry name" value="Ank_2"/>
    <property type="match status" value="1"/>
</dbReference>
<name>A0AAD6V2N5_9AGAR</name>
<dbReference type="InterPro" id="IPR036770">
    <property type="entry name" value="Ankyrin_rpt-contain_sf"/>
</dbReference>
<evidence type="ECO:0000256" key="2">
    <source>
        <dbReference type="ARBA" id="ARBA00023043"/>
    </source>
</evidence>
<dbReference type="Gene3D" id="1.25.40.20">
    <property type="entry name" value="Ankyrin repeat-containing domain"/>
    <property type="match status" value="1"/>
</dbReference>
<accession>A0AAD6V2N5</accession>
<dbReference type="PANTHER" id="PTHR24166">
    <property type="entry name" value="ROLLING PEBBLES, ISOFORM B"/>
    <property type="match status" value="1"/>
</dbReference>
<keyword evidence="5" id="KW-1185">Reference proteome</keyword>
<dbReference type="AlphaFoldDB" id="A0AAD6V2N5"/>
<organism evidence="4 5">
    <name type="scientific">Mycena pura</name>
    <dbReference type="NCBI Taxonomy" id="153505"/>
    <lineage>
        <taxon>Eukaryota</taxon>
        <taxon>Fungi</taxon>
        <taxon>Dikarya</taxon>
        <taxon>Basidiomycota</taxon>
        <taxon>Agaricomycotina</taxon>
        <taxon>Agaricomycetes</taxon>
        <taxon>Agaricomycetidae</taxon>
        <taxon>Agaricales</taxon>
        <taxon>Marasmiineae</taxon>
        <taxon>Mycenaceae</taxon>
        <taxon>Mycena</taxon>
    </lineage>
</organism>
<evidence type="ECO:0000256" key="3">
    <source>
        <dbReference type="SAM" id="SignalP"/>
    </source>
</evidence>
<dbReference type="SUPFAM" id="SSF48403">
    <property type="entry name" value="Ankyrin repeat"/>
    <property type="match status" value="1"/>
</dbReference>